<name>A0A1Q9E689_SYMMI</name>
<dbReference type="Gene3D" id="2.80.10.50">
    <property type="match status" value="1"/>
</dbReference>
<dbReference type="GO" id="GO:0016926">
    <property type="term" value="P:protein desumoylation"/>
    <property type="evidence" value="ECO:0007669"/>
    <property type="project" value="TreeGrafter"/>
</dbReference>
<feature type="coiled-coil region" evidence="5">
    <location>
        <begin position="509"/>
        <end position="568"/>
    </location>
</feature>
<dbReference type="PROSITE" id="PS50600">
    <property type="entry name" value="ULP_PROTEASE"/>
    <property type="match status" value="1"/>
</dbReference>
<evidence type="ECO:0000256" key="4">
    <source>
        <dbReference type="ARBA" id="ARBA00022807"/>
    </source>
</evidence>
<feature type="compositionally biased region" description="Basic and acidic residues" evidence="6">
    <location>
        <begin position="870"/>
        <end position="928"/>
    </location>
</feature>
<feature type="compositionally biased region" description="Basic and acidic residues" evidence="6">
    <location>
        <begin position="1656"/>
        <end position="1674"/>
    </location>
</feature>
<feature type="domain" description="Ubiquitin-like protease family profile" evidence="7">
    <location>
        <begin position="1"/>
        <end position="240"/>
    </location>
</feature>
<evidence type="ECO:0000256" key="1">
    <source>
        <dbReference type="ARBA" id="ARBA00005234"/>
    </source>
</evidence>
<feature type="region of interest" description="Disordered" evidence="6">
    <location>
        <begin position="1021"/>
        <end position="1045"/>
    </location>
</feature>
<feature type="compositionally biased region" description="Basic and acidic residues" evidence="6">
    <location>
        <begin position="1626"/>
        <end position="1639"/>
    </location>
</feature>
<sequence>MCVCSGVLQGATPLASTVKSSVQAKRSENSCPRQSRFSMRVASSSSDRSNIPESARGRWCCRSLALGKCPFCDTSMPLNHDAHKDSKNWGEDHGWRWTGLGLRTAHVVSGCTGSDDWSAASEGGEALNTCSARLNLTADEKRRRRAAVNVAELRAILVPLHLEGCHWSLAMVHIPRRTISYFDSLSLPVPKLLGQRLTEFMAAEVTSFPGRLDLQVDNRLPQQKNWSDCGIFMLVYAECLVMDLPIGLDTFLSGIEEKRLAIALAILEGKLSLTSRETSYSDRADLPMSQKWREDMKDKLSSMDTAKLTPEQKRKFKVALLLGAGAYMSPIKEQSISAGCAKSSRKKHREKVDPMKDLLVLAMVIGRFAEQPVSTGEAEYYAGASAASDSILLKEAIQFLTGKRTLFLQELHKQGKRIKLLLHWLGFQDENNEPEPCVHPQMLSLFKDLGQTVQELCASHSLEETGTSEEEEAATMTAVVAKELKDLMEKQGLNIRMLAEQIKELKGTVGTMTAEIGNLRTEVQELQQRWSEFIEEEEAARQEYAKYFEEQEKYKQELRADRDRLLEKEHRMEGHLGPTRSEIDEFSDRAYFDAMTQEQEAQEAMEENENEHYTQSFEYISEEEAGPQWQEEEEPKGTGNLERGEESKEPEKKPGQTQEEYDAERKELLAKARAAIAAKEAKRQEQERGFKTPIDKSHDWKFYIDKEGNVWKQNYKTGEKIWWNYDYKYKHQKGKGKQAYEKAGKGHRPQEPFKPRDEEDAKYWERMGKMEEEKRRKREEEKAVAEEKERKEQGARERLEKAAAEEEEKQKQRETLEKAAEENERREAERKAKEEEAAAAAKAAAVKEEKARKAAAAEEEKKRKAAAAAAEERKKMEEAEAEKRKEQEANKEKKRIEELEKELAELRGETRSEAGSTKGEEGKTEKQEQASSSSEDPETKAKGPPNPGQFQRGAPKFDEETDRNFYAVFPYDGNDYQWKWNGVNCFWYYYDLEQRCWHKQEGKDVKGKQVCLTQESRWLQAKGKKGKGKGKNKGKEEEEEDLAKHSPEYDYIEAGRQEAEGGQLKAVKKGLQLHDRTDTPLRLLCGTAPAHGNTPTWSGLEGDSTSLGLWEEASKKAVSVLRTSCPAAGRRLSSVSTSRVVASESGDAKIGLHNPKENKWIRLRNNNDMDGAPHFGSWETFTAVDAGSGQVALHCAAHNKYMRMPGAHALDTSSHRNAWDRGEGWLMLVAWRPAEWVERGALLRPGTTVALWNDVHKRYLRINGHHDKTDASSKLNKMADMPASWDWELLRVVDAGYGQVALHNHVSNRFMKMGGHDFRARATGCKLLVGQWALARVAEKDGQAECWEERFGLNLAFSSVALGPRDMIRSPQKNWDQLPPPVGWGSEKFTVVDAGGGKVALHHAEHNRFLDAGFVSMCNHGDGCISPHKDGQAECWEERFGLNLAFSSVALGPRDMIRSPQKNWDQLPPPVGWGSEKFTVVDAGGGKVALHHAEHNRFWDAGFVSMCNHGDGCISPHKAPDHLPGGWTWPVPQRGDMALPRPSVDTETVDTTTAAKQLADVEGKERSQLPDQRVRKDRAGEHSPPTPDWGRSSDDEVQTPEHSQQWPWGEAGRPSDRGNSTGILAERPRQEPAARREDGGGGARLTPNHMWLDVQRVQEHMARARRGELPDNRH</sequence>
<feature type="compositionally biased region" description="Basic and acidic residues" evidence="6">
    <location>
        <begin position="642"/>
        <end position="654"/>
    </location>
</feature>
<comment type="similarity">
    <text evidence="1">Belongs to the peptidase C48 family.</text>
</comment>
<dbReference type="GO" id="GO:0006508">
    <property type="term" value="P:proteolysis"/>
    <property type="evidence" value="ECO:0007669"/>
    <property type="project" value="UniProtKB-KW"/>
</dbReference>
<reference evidence="8 9" key="1">
    <citation type="submission" date="2016-02" db="EMBL/GenBank/DDBJ databases">
        <title>Genome analysis of coral dinoflagellate symbionts highlights evolutionary adaptations to a symbiotic lifestyle.</title>
        <authorList>
            <person name="Aranda M."/>
            <person name="Li Y."/>
            <person name="Liew Y.J."/>
            <person name="Baumgarten S."/>
            <person name="Simakov O."/>
            <person name="Wilson M."/>
            <person name="Piel J."/>
            <person name="Ashoor H."/>
            <person name="Bougouffa S."/>
            <person name="Bajic V.B."/>
            <person name="Ryu T."/>
            <person name="Ravasi T."/>
            <person name="Bayer T."/>
            <person name="Micklem G."/>
            <person name="Kim H."/>
            <person name="Bhak J."/>
            <person name="Lajeunesse T.C."/>
            <person name="Voolstra C.R."/>
        </authorList>
    </citation>
    <scope>NUCLEOTIDE SEQUENCE [LARGE SCALE GENOMIC DNA]</scope>
    <source>
        <strain evidence="8 9">CCMP2467</strain>
    </source>
</reference>
<dbReference type="InterPro" id="IPR038765">
    <property type="entry name" value="Papain-like_cys_pep_sf"/>
</dbReference>
<protein>
    <recommendedName>
        <fullName evidence="7">Ubiquitin-like protease family profile domain-containing protein</fullName>
    </recommendedName>
</protein>
<dbReference type="CDD" id="cd00257">
    <property type="entry name" value="beta-trefoil_FSCN-like"/>
    <property type="match status" value="2"/>
</dbReference>
<feature type="compositionally biased region" description="Basic and acidic residues" evidence="6">
    <location>
        <begin position="845"/>
        <end position="862"/>
    </location>
</feature>
<evidence type="ECO:0000256" key="3">
    <source>
        <dbReference type="ARBA" id="ARBA00022801"/>
    </source>
</evidence>
<dbReference type="EMBL" id="LSRX01000250">
    <property type="protein sequence ID" value="OLQ02935.1"/>
    <property type="molecule type" value="Genomic_DNA"/>
</dbReference>
<keyword evidence="3" id="KW-0378">Hydrolase</keyword>
<feature type="compositionally biased region" description="Basic and acidic residues" evidence="6">
    <location>
        <begin position="1559"/>
        <end position="1581"/>
    </location>
</feature>
<dbReference type="OrthoDB" id="1939479at2759"/>
<keyword evidence="2" id="KW-0645">Protease</keyword>
<evidence type="ECO:0000256" key="5">
    <source>
        <dbReference type="SAM" id="Coils"/>
    </source>
</evidence>
<dbReference type="GO" id="GO:0016929">
    <property type="term" value="F:deSUMOylase activity"/>
    <property type="evidence" value="ECO:0007669"/>
    <property type="project" value="TreeGrafter"/>
</dbReference>
<keyword evidence="4" id="KW-0788">Thiol protease</keyword>
<feature type="compositionally biased region" description="Low complexity" evidence="6">
    <location>
        <begin position="1545"/>
        <end position="1555"/>
    </location>
</feature>
<dbReference type="Proteomes" id="UP000186817">
    <property type="component" value="Unassembled WGS sequence"/>
</dbReference>
<evidence type="ECO:0000256" key="2">
    <source>
        <dbReference type="ARBA" id="ARBA00022670"/>
    </source>
</evidence>
<feature type="compositionally biased region" description="Basic and acidic residues" evidence="6">
    <location>
        <begin position="679"/>
        <end position="695"/>
    </location>
</feature>
<feature type="compositionally biased region" description="Basic residues" evidence="6">
    <location>
        <begin position="1022"/>
        <end position="1032"/>
    </location>
</feature>
<evidence type="ECO:0000259" key="7">
    <source>
        <dbReference type="PROSITE" id="PS50600"/>
    </source>
</evidence>
<proteinExistence type="inferred from homology"/>
<comment type="caution">
    <text evidence="8">The sequence shown here is derived from an EMBL/GenBank/DDBJ whole genome shotgun (WGS) entry which is preliminary data.</text>
</comment>
<dbReference type="GO" id="GO:0005634">
    <property type="term" value="C:nucleus"/>
    <property type="evidence" value="ECO:0007669"/>
    <property type="project" value="TreeGrafter"/>
</dbReference>
<dbReference type="PANTHER" id="PTHR12606:SF141">
    <property type="entry name" value="GH15225P-RELATED"/>
    <property type="match status" value="1"/>
</dbReference>
<evidence type="ECO:0000256" key="6">
    <source>
        <dbReference type="SAM" id="MobiDB-lite"/>
    </source>
</evidence>
<dbReference type="Pfam" id="PF02902">
    <property type="entry name" value="Peptidase_C48"/>
    <property type="match status" value="1"/>
</dbReference>
<feature type="region of interest" description="Disordered" evidence="6">
    <location>
        <begin position="622"/>
        <end position="695"/>
    </location>
</feature>
<feature type="region of interest" description="Disordered" evidence="6">
    <location>
        <begin position="733"/>
        <end position="959"/>
    </location>
</feature>
<feature type="compositionally biased region" description="Acidic residues" evidence="6">
    <location>
        <begin position="622"/>
        <end position="634"/>
    </location>
</feature>
<keyword evidence="9" id="KW-1185">Reference proteome</keyword>
<keyword evidence="5" id="KW-0175">Coiled coil</keyword>
<dbReference type="SUPFAM" id="SSF54001">
    <property type="entry name" value="Cysteine proteinases"/>
    <property type="match status" value="1"/>
</dbReference>
<dbReference type="Gene3D" id="3.40.395.10">
    <property type="entry name" value="Adenoviral Proteinase, Chain A"/>
    <property type="match status" value="1"/>
</dbReference>
<evidence type="ECO:0000313" key="9">
    <source>
        <dbReference type="Proteomes" id="UP000186817"/>
    </source>
</evidence>
<feature type="region of interest" description="Disordered" evidence="6">
    <location>
        <begin position="1531"/>
        <end position="1674"/>
    </location>
</feature>
<feature type="compositionally biased region" description="Basic and acidic residues" evidence="6">
    <location>
        <begin position="738"/>
        <end position="836"/>
    </location>
</feature>
<organism evidence="8 9">
    <name type="scientific">Symbiodinium microadriaticum</name>
    <name type="common">Dinoflagellate</name>
    <name type="synonym">Zooxanthella microadriatica</name>
    <dbReference type="NCBI Taxonomy" id="2951"/>
    <lineage>
        <taxon>Eukaryota</taxon>
        <taxon>Sar</taxon>
        <taxon>Alveolata</taxon>
        <taxon>Dinophyceae</taxon>
        <taxon>Suessiales</taxon>
        <taxon>Symbiodiniaceae</taxon>
        <taxon>Symbiodinium</taxon>
    </lineage>
</organism>
<evidence type="ECO:0000313" key="8">
    <source>
        <dbReference type="EMBL" id="OLQ02935.1"/>
    </source>
</evidence>
<dbReference type="InterPro" id="IPR003653">
    <property type="entry name" value="Peptidase_C48_C"/>
</dbReference>
<dbReference type="PANTHER" id="PTHR12606">
    <property type="entry name" value="SENTRIN/SUMO-SPECIFIC PROTEASE"/>
    <property type="match status" value="1"/>
</dbReference>
<gene>
    <name evidence="8" type="ORF">AK812_SmicGene14167</name>
</gene>
<accession>A0A1Q9E689</accession>